<dbReference type="PROSITE" id="PS50082">
    <property type="entry name" value="WD_REPEATS_2"/>
    <property type="match status" value="4"/>
</dbReference>
<dbReference type="SUPFAM" id="SSF50978">
    <property type="entry name" value="WD40 repeat-like"/>
    <property type="match status" value="1"/>
</dbReference>
<name>A0A382TL78_9ZZZZ</name>
<keyword evidence="2" id="KW-0677">Repeat</keyword>
<dbReference type="InterPro" id="IPR019775">
    <property type="entry name" value="WD40_repeat_CS"/>
</dbReference>
<dbReference type="Pfam" id="PF00400">
    <property type="entry name" value="WD40"/>
    <property type="match status" value="4"/>
</dbReference>
<dbReference type="SMART" id="SM00320">
    <property type="entry name" value="WD40"/>
    <property type="match status" value="4"/>
</dbReference>
<reference evidence="3" key="1">
    <citation type="submission" date="2018-05" db="EMBL/GenBank/DDBJ databases">
        <authorList>
            <person name="Lanie J.A."/>
            <person name="Ng W.-L."/>
            <person name="Kazmierczak K.M."/>
            <person name="Andrzejewski T.M."/>
            <person name="Davidsen T.M."/>
            <person name="Wayne K.J."/>
            <person name="Tettelin H."/>
            <person name="Glass J.I."/>
            <person name="Rusch D."/>
            <person name="Podicherti R."/>
            <person name="Tsui H.-C.T."/>
            <person name="Winkler M.E."/>
        </authorList>
    </citation>
    <scope>NUCLEOTIDE SEQUENCE</scope>
</reference>
<dbReference type="Gene3D" id="2.130.10.10">
    <property type="entry name" value="YVTN repeat-like/Quinoprotein amine dehydrogenase"/>
    <property type="match status" value="2"/>
</dbReference>
<dbReference type="PRINTS" id="PR00320">
    <property type="entry name" value="GPROTEINBRPT"/>
</dbReference>
<protein>
    <submittedName>
        <fullName evidence="3">Uncharacterized protein</fullName>
    </submittedName>
</protein>
<dbReference type="InterPro" id="IPR020472">
    <property type="entry name" value="WD40_PAC1"/>
</dbReference>
<sequence>RKLSGHSGGIQSAEFSTNSQQILTASDDRTILLWDIEKEDSPKLFSGHNSGVTHARFALDGNRIMSITQNQTMNLWKLNGEILSSFQHASGTGSYWLSITSLSAKFDFEPKGNNVAVVSPFDKTVKIVNLADVEKKKAPSSSRIQLLKGHKQGVTDICYSADGRFIVTASQDKSAKVWRLAPKGKSIPIDQPGVSHLDAQFSPNGERLLTALNTGVVEERDQGDMELVSSLKGHEENVFRVQHNPSGDRFLTAARNGIIKVWDAKKKEDKVTIKTKGRNNVWTKQPPLNWSIDDSGVPGAG</sequence>
<dbReference type="PANTHER" id="PTHR19879">
    <property type="entry name" value="TRANSCRIPTION INITIATION FACTOR TFIID"/>
    <property type="match status" value="1"/>
</dbReference>
<dbReference type="AlphaFoldDB" id="A0A382TL78"/>
<dbReference type="EMBL" id="UINC01137084">
    <property type="protein sequence ID" value="SVD22208.1"/>
    <property type="molecule type" value="Genomic_DNA"/>
</dbReference>
<dbReference type="PROSITE" id="PS50294">
    <property type="entry name" value="WD_REPEATS_REGION"/>
    <property type="match status" value="3"/>
</dbReference>
<dbReference type="InterPro" id="IPR036322">
    <property type="entry name" value="WD40_repeat_dom_sf"/>
</dbReference>
<keyword evidence="1" id="KW-0853">WD repeat</keyword>
<dbReference type="InterPro" id="IPR015943">
    <property type="entry name" value="WD40/YVTN_repeat-like_dom_sf"/>
</dbReference>
<feature type="non-terminal residue" evidence="3">
    <location>
        <position position="301"/>
    </location>
</feature>
<dbReference type="GO" id="GO:0006367">
    <property type="term" value="P:transcription initiation at RNA polymerase II promoter"/>
    <property type="evidence" value="ECO:0007669"/>
    <property type="project" value="TreeGrafter"/>
</dbReference>
<evidence type="ECO:0000256" key="1">
    <source>
        <dbReference type="ARBA" id="ARBA00022574"/>
    </source>
</evidence>
<dbReference type="PROSITE" id="PS00678">
    <property type="entry name" value="WD_REPEATS_1"/>
    <property type="match status" value="1"/>
</dbReference>
<dbReference type="GO" id="GO:0005669">
    <property type="term" value="C:transcription factor TFIID complex"/>
    <property type="evidence" value="ECO:0007669"/>
    <property type="project" value="TreeGrafter"/>
</dbReference>
<proteinExistence type="predicted"/>
<organism evidence="3">
    <name type="scientific">marine metagenome</name>
    <dbReference type="NCBI Taxonomy" id="408172"/>
    <lineage>
        <taxon>unclassified sequences</taxon>
        <taxon>metagenomes</taxon>
        <taxon>ecological metagenomes</taxon>
    </lineage>
</organism>
<accession>A0A382TL78</accession>
<feature type="non-terminal residue" evidence="3">
    <location>
        <position position="1"/>
    </location>
</feature>
<dbReference type="PANTHER" id="PTHR19879:SF1">
    <property type="entry name" value="CANNONBALL-RELATED"/>
    <property type="match status" value="1"/>
</dbReference>
<evidence type="ECO:0000256" key="2">
    <source>
        <dbReference type="ARBA" id="ARBA00022737"/>
    </source>
</evidence>
<dbReference type="InterPro" id="IPR001680">
    <property type="entry name" value="WD40_rpt"/>
</dbReference>
<gene>
    <name evidence="3" type="ORF">METZ01_LOCUS375062</name>
</gene>
<dbReference type="GO" id="GO:0016251">
    <property type="term" value="F:RNA polymerase II general transcription initiation factor activity"/>
    <property type="evidence" value="ECO:0007669"/>
    <property type="project" value="TreeGrafter"/>
</dbReference>
<evidence type="ECO:0000313" key="3">
    <source>
        <dbReference type="EMBL" id="SVD22208.1"/>
    </source>
</evidence>